<dbReference type="RefSeq" id="WP_058382794.1">
    <property type="nucleotide sequence ID" value="NZ_CP013659.2"/>
</dbReference>
<dbReference type="KEGG" id="prt:AUC31_13200"/>
<dbReference type="InterPro" id="IPR016709">
    <property type="entry name" value="HadA-like"/>
</dbReference>
<feature type="domain" description="FAS1-like dehydratase" evidence="1">
    <location>
        <begin position="4"/>
        <end position="129"/>
    </location>
</feature>
<organism evidence="2 3">
    <name type="scientific">Planococcus rifietoensis</name>
    <dbReference type="NCBI Taxonomy" id="200991"/>
    <lineage>
        <taxon>Bacteria</taxon>
        <taxon>Bacillati</taxon>
        <taxon>Bacillota</taxon>
        <taxon>Bacilli</taxon>
        <taxon>Bacillales</taxon>
        <taxon>Caryophanaceae</taxon>
        <taxon>Planococcus</taxon>
    </lineage>
</organism>
<dbReference type="Gene3D" id="3.10.129.10">
    <property type="entry name" value="Hotdog Thioesterase"/>
    <property type="match status" value="1"/>
</dbReference>
<dbReference type="Proteomes" id="UP000067683">
    <property type="component" value="Chromosome"/>
</dbReference>
<gene>
    <name evidence="2" type="ORF">AUC31_13200</name>
</gene>
<keyword evidence="3" id="KW-1185">Reference proteome</keyword>
<dbReference type="STRING" id="200991.AUC31_13200"/>
<dbReference type="Pfam" id="PF13452">
    <property type="entry name" value="FAS1_DH_region"/>
    <property type="match status" value="1"/>
</dbReference>
<protein>
    <recommendedName>
        <fullName evidence="1">FAS1-like dehydratase domain-containing protein</fullName>
    </recommendedName>
</protein>
<proteinExistence type="predicted"/>
<dbReference type="CDD" id="cd03441">
    <property type="entry name" value="R_hydratase_like"/>
    <property type="match status" value="1"/>
</dbReference>
<accession>A0A0U2Z884</accession>
<reference evidence="2" key="1">
    <citation type="submission" date="2016-01" db="EMBL/GenBank/DDBJ databases">
        <title>Complete genome of Planococcus rifietoensis type strain M8.</title>
        <authorList>
            <person name="See-Too W.S."/>
        </authorList>
    </citation>
    <scope>NUCLEOTIDE SEQUENCE [LARGE SCALE GENOMIC DNA]</scope>
    <source>
        <strain evidence="2">M8</strain>
    </source>
</reference>
<dbReference type="PIRSF" id="PIRSF018072">
    <property type="entry name" value="UCP018072"/>
    <property type="match status" value="1"/>
</dbReference>
<dbReference type="OrthoDB" id="160199at2"/>
<evidence type="ECO:0000259" key="1">
    <source>
        <dbReference type="Pfam" id="PF13452"/>
    </source>
</evidence>
<dbReference type="EMBL" id="CP013659">
    <property type="protein sequence ID" value="ALS76091.1"/>
    <property type="molecule type" value="Genomic_DNA"/>
</dbReference>
<dbReference type="AlphaFoldDB" id="A0A0U2Z884"/>
<dbReference type="InterPro" id="IPR039569">
    <property type="entry name" value="FAS1-like_DH_region"/>
</dbReference>
<dbReference type="InterPro" id="IPR029069">
    <property type="entry name" value="HotDog_dom_sf"/>
</dbReference>
<evidence type="ECO:0000313" key="3">
    <source>
        <dbReference type="Proteomes" id="UP000067683"/>
    </source>
</evidence>
<evidence type="ECO:0000313" key="2">
    <source>
        <dbReference type="EMBL" id="ALS76091.1"/>
    </source>
</evidence>
<dbReference type="SUPFAM" id="SSF54637">
    <property type="entry name" value="Thioesterase/thiol ester dehydrase-isomerase"/>
    <property type="match status" value="1"/>
</dbReference>
<sequence length="157" mass="18177">MEQEFHYAPFVVEAGKIREFALAIGLRNPVYFNKEAAVDAGYRDIPAPPTYTTVIDFWNERDFYQLFAVWGLDPNDILHGEQSFEYEQDIISGDVISAKAVLTDRFDKKDKRFYLIETTYRNQDHEVVCIGRATLIERREQHGAEIAGHRKTSTRAD</sequence>
<name>A0A0U2Z884_9BACL</name>